<evidence type="ECO:0000259" key="10">
    <source>
        <dbReference type="PROSITE" id="PS50893"/>
    </source>
</evidence>
<dbReference type="Pfam" id="PF00664">
    <property type="entry name" value="ABC_membrane"/>
    <property type="match status" value="1"/>
</dbReference>
<evidence type="ECO:0000259" key="11">
    <source>
        <dbReference type="PROSITE" id="PS50929"/>
    </source>
</evidence>
<keyword evidence="7 9" id="KW-0472">Membrane</keyword>
<comment type="similarity">
    <text evidence="2">Belongs to the ABC transporter superfamily.</text>
</comment>
<accession>A0A6N8TGD6</accession>
<sequence length="618" mass="68004">MFGWFESRLNPYPSEAPSLPPKGLFAFLWHYTRPAAPWLALLGFCSMVLGIAEVVLFQFLGNIVDWLSAGDPGTFLAREGGTLIWMALLLLVVIPVVGALHTMTMHQALAGNFPMIARWQMHRYLIRQSMAFFSNEFAGRVSTKVMQTSLAVRETVMKIIDVFIYVVSYFVSMIAIIASAELRLVVPLLVWLVVYLCILRYFVPKLMVVSREQADARSMMTGRIVDSYTNIATVKLFSHAGREETYAREGMDEFLVTVHKQMRLITRFNIAIDINNVIAMFLTAAVGIHFWMAGDVSVGAVAVAIGLAMRINGMSQWVMWEVTALFENIGTVFDGMGMMTKPHDIKDEPQAPALPAARGAIDFDRVRFHYGKNKGVIEDLSLNIAGGEKVGLVGRSGAGKTTLMNVLLRFYDLESGKITIDGKDIATVTQDSLRAQIGVVTQDTSLLHRSIRDNIAYGKPDATDAQIIEAAKRANAWDFIESLNDQQGRSGLDAQVGERGVKLSGGQRQRIAIARVFLKDAPILVLDEATSALDSEVEAAIQENLFALMEGKTVIAIAHRLSTLTEMDRLVVLDKGHIHEMGTHGELVAKGGIYADLWTRQSGGFIADDAAEAEAAAE</sequence>
<dbReference type="Gene3D" id="3.40.50.300">
    <property type="entry name" value="P-loop containing nucleotide triphosphate hydrolases"/>
    <property type="match status" value="1"/>
</dbReference>
<name>A0A6N8TGD6_SHIZO</name>
<dbReference type="PANTHER" id="PTHR43394">
    <property type="entry name" value="ATP-DEPENDENT PERMEASE MDL1, MITOCHONDRIAL"/>
    <property type="match status" value="1"/>
</dbReference>
<keyword evidence="4" id="KW-0547">Nucleotide-binding</keyword>
<dbReference type="GO" id="GO:0005886">
    <property type="term" value="C:plasma membrane"/>
    <property type="evidence" value="ECO:0007669"/>
    <property type="project" value="UniProtKB-SubCell"/>
</dbReference>
<dbReference type="SUPFAM" id="SSF52540">
    <property type="entry name" value="P-loop containing nucleoside triphosphate hydrolases"/>
    <property type="match status" value="1"/>
</dbReference>
<keyword evidence="6 9" id="KW-1133">Transmembrane helix</keyword>
<dbReference type="EMBL" id="WUML01000012">
    <property type="protein sequence ID" value="MXO01485.1"/>
    <property type="molecule type" value="Genomic_DNA"/>
</dbReference>
<dbReference type="InterPro" id="IPR039421">
    <property type="entry name" value="Type_1_exporter"/>
</dbReference>
<feature type="domain" description="ABC transmembrane type-1" evidence="11">
    <location>
        <begin position="40"/>
        <end position="327"/>
    </location>
</feature>
<dbReference type="FunFam" id="1.20.1560.10:FF:000070">
    <property type="entry name" value="Multidrug ABC transporter ATP-binding protein"/>
    <property type="match status" value="1"/>
</dbReference>
<dbReference type="FunFam" id="3.40.50.300:FF:000218">
    <property type="entry name" value="Multidrug ABC transporter ATP-binding protein"/>
    <property type="match status" value="1"/>
</dbReference>
<dbReference type="PROSITE" id="PS50893">
    <property type="entry name" value="ABC_TRANSPORTER_2"/>
    <property type="match status" value="1"/>
</dbReference>
<feature type="transmembrane region" description="Helical" evidence="9">
    <location>
        <begin position="159"/>
        <end position="178"/>
    </location>
</feature>
<evidence type="ECO:0000256" key="9">
    <source>
        <dbReference type="SAM" id="Phobius"/>
    </source>
</evidence>
<evidence type="ECO:0000256" key="6">
    <source>
        <dbReference type="ARBA" id="ARBA00022989"/>
    </source>
</evidence>
<dbReference type="GO" id="GO:0016887">
    <property type="term" value="F:ATP hydrolysis activity"/>
    <property type="evidence" value="ECO:0007669"/>
    <property type="project" value="InterPro"/>
</dbReference>
<dbReference type="SMART" id="SM00382">
    <property type="entry name" value="AAA"/>
    <property type="match status" value="1"/>
</dbReference>
<dbReference type="InterPro" id="IPR036640">
    <property type="entry name" value="ABC1_TM_sf"/>
</dbReference>
<feature type="transmembrane region" description="Helical" evidence="9">
    <location>
        <begin position="184"/>
        <end position="203"/>
    </location>
</feature>
<dbReference type="InterPro" id="IPR003593">
    <property type="entry name" value="AAA+_ATPase"/>
</dbReference>
<protein>
    <submittedName>
        <fullName evidence="12">ATP-binding cassette domain-containing protein</fullName>
    </submittedName>
</protein>
<evidence type="ECO:0000313" key="12">
    <source>
        <dbReference type="EMBL" id="MXO01485.1"/>
    </source>
</evidence>
<keyword evidence="3 9" id="KW-0812">Transmembrane</keyword>
<dbReference type="InterPro" id="IPR017871">
    <property type="entry name" value="ABC_transporter-like_CS"/>
</dbReference>
<evidence type="ECO:0000256" key="3">
    <source>
        <dbReference type="ARBA" id="ARBA00022692"/>
    </source>
</evidence>
<evidence type="ECO:0000256" key="4">
    <source>
        <dbReference type="ARBA" id="ARBA00022741"/>
    </source>
</evidence>
<dbReference type="Pfam" id="PF00005">
    <property type="entry name" value="ABC_tran"/>
    <property type="match status" value="1"/>
</dbReference>
<evidence type="ECO:0000256" key="7">
    <source>
        <dbReference type="ARBA" id="ARBA00023136"/>
    </source>
</evidence>
<dbReference type="InterPro" id="IPR027417">
    <property type="entry name" value="P-loop_NTPase"/>
</dbReference>
<dbReference type="GO" id="GO:0005524">
    <property type="term" value="F:ATP binding"/>
    <property type="evidence" value="ECO:0007669"/>
    <property type="project" value="UniProtKB-KW"/>
</dbReference>
<dbReference type="AlphaFoldDB" id="A0A6N8TGD6"/>
<feature type="transmembrane region" description="Helical" evidence="9">
    <location>
        <begin position="80"/>
        <end position="100"/>
    </location>
</feature>
<dbReference type="PANTHER" id="PTHR43394:SF1">
    <property type="entry name" value="ATP-BINDING CASSETTE SUB-FAMILY B MEMBER 10, MITOCHONDRIAL"/>
    <property type="match status" value="1"/>
</dbReference>
<comment type="subcellular location">
    <subcellularLocation>
        <location evidence="1">Cell membrane</location>
        <topology evidence="1">Multi-pass membrane protein</topology>
    </subcellularLocation>
</comment>
<feature type="domain" description="ABC transporter" evidence="10">
    <location>
        <begin position="361"/>
        <end position="600"/>
    </location>
</feature>
<reference evidence="12 13" key="1">
    <citation type="submission" date="2019-12" db="EMBL/GenBank/DDBJ databases">
        <title>Shinella granuli gen. nov., sp. nov., and proposal of the reclassification of Zoogloea ramigera ATCC 19623 as Shinella zoogloeoides sp. nov.</title>
        <authorList>
            <person name="Gao J."/>
        </authorList>
    </citation>
    <scope>NUCLEOTIDE SEQUENCE [LARGE SCALE GENOMIC DNA]</scope>
    <source>
        <strain evidence="12 13">DSM 287</strain>
    </source>
</reference>
<evidence type="ECO:0000256" key="1">
    <source>
        <dbReference type="ARBA" id="ARBA00004651"/>
    </source>
</evidence>
<feature type="transmembrane region" description="Helical" evidence="9">
    <location>
        <begin position="38"/>
        <end position="60"/>
    </location>
</feature>
<dbReference type="PROSITE" id="PS00211">
    <property type="entry name" value="ABC_TRANSPORTER_1"/>
    <property type="match status" value="1"/>
</dbReference>
<organism evidence="12 13">
    <name type="scientific">Shinella zoogloeoides</name>
    <name type="common">Crabtreella saccharophila</name>
    <dbReference type="NCBI Taxonomy" id="352475"/>
    <lineage>
        <taxon>Bacteria</taxon>
        <taxon>Pseudomonadati</taxon>
        <taxon>Pseudomonadota</taxon>
        <taxon>Alphaproteobacteria</taxon>
        <taxon>Hyphomicrobiales</taxon>
        <taxon>Rhizobiaceae</taxon>
        <taxon>Shinella</taxon>
    </lineage>
</organism>
<dbReference type="SUPFAM" id="SSF90123">
    <property type="entry name" value="ABC transporter transmembrane region"/>
    <property type="match status" value="1"/>
</dbReference>
<dbReference type="InterPro" id="IPR003439">
    <property type="entry name" value="ABC_transporter-like_ATP-bd"/>
</dbReference>
<dbReference type="OrthoDB" id="9804259at2"/>
<dbReference type="RefSeq" id="WP_160786861.1">
    <property type="nucleotide sequence ID" value="NZ_CP086610.1"/>
</dbReference>
<comment type="function">
    <text evidence="8">Part of an ABC transporter complex. Transmembrane domains (TMD) form a pore in the inner membrane and the ATP-binding domain (NBD) is responsible for energy generation.</text>
</comment>
<evidence type="ECO:0000256" key="8">
    <source>
        <dbReference type="ARBA" id="ARBA00024725"/>
    </source>
</evidence>
<evidence type="ECO:0000256" key="2">
    <source>
        <dbReference type="ARBA" id="ARBA00005417"/>
    </source>
</evidence>
<dbReference type="GO" id="GO:0015421">
    <property type="term" value="F:ABC-type oligopeptide transporter activity"/>
    <property type="evidence" value="ECO:0007669"/>
    <property type="project" value="TreeGrafter"/>
</dbReference>
<dbReference type="PROSITE" id="PS50929">
    <property type="entry name" value="ABC_TM1F"/>
    <property type="match status" value="1"/>
</dbReference>
<evidence type="ECO:0000256" key="5">
    <source>
        <dbReference type="ARBA" id="ARBA00022840"/>
    </source>
</evidence>
<dbReference type="InterPro" id="IPR011527">
    <property type="entry name" value="ABC1_TM_dom"/>
</dbReference>
<gene>
    <name evidence="12" type="ORF">GR156_14290</name>
</gene>
<dbReference type="Gene3D" id="1.20.1560.10">
    <property type="entry name" value="ABC transporter type 1, transmembrane domain"/>
    <property type="match status" value="1"/>
</dbReference>
<dbReference type="Proteomes" id="UP000440304">
    <property type="component" value="Unassembled WGS sequence"/>
</dbReference>
<keyword evidence="5 12" id="KW-0067">ATP-binding</keyword>
<evidence type="ECO:0000313" key="13">
    <source>
        <dbReference type="Proteomes" id="UP000440304"/>
    </source>
</evidence>
<feature type="transmembrane region" description="Helical" evidence="9">
    <location>
        <begin position="270"/>
        <end position="290"/>
    </location>
</feature>
<comment type="caution">
    <text evidence="12">The sequence shown here is derived from an EMBL/GenBank/DDBJ whole genome shotgun (WGS) entry which is preliminary data.</text>
</comment>
<proteinExistence type="inferred from homology"/>